<name>A0AAW9NRU7_9BACL</name>
<dbReference type="Gene3D" id="2.60.200.60">
    <property type="match status" value="1"/>
</dbReference>
<keyword evidence="2" id="KW-1185">Reference proteome</keyword>
<evidence type="ECO:0000313" key="1">
    <source>
        <dbReference type="EMBL" id="MEC1179196.1"/>
    </source>
</evidence>
<protein>
    <submittedName>
        <fullName evidence="1">Uncharacterized protein</fullName>
    </submittedName>
</protein>
<comment type="caution">
    <text evidence="1">The sequence shown here is derived from an EMBL/GenBank/DDBJ whole genome shotgun (WGS) entry which is preliminary data.</text>
</comment>
<dbReference type="RefSeq" id="WP_326123689.1">
    <property type="nucleotide sequence ID" value="NZ_JARSFG010000016.1"/>
</dbReference>
<gene>
    <name evidence="1" type="ORF">P9B03_11935</name>
</gene>
<accession>A0AAW9NRU7</accession>
<dbReference type="Proteomes" id="UP001344888">
    <property type="component" value="Unassembled WGS sequence"/>
</dbReference>
<proteinExistence type="predicted"/>
<evidence type="ECO:0000313" key="2">
    <source>
        <dbReference type="Proteomes" id="UP001344888"/>
    </source>
</evidence>
<sequence>MAKVALADVKIVQATATDHITYTKNEQTGTTPPTCPVEYMNPNGTCGYYTDSGYWIDMWIIGTPIYQDVDYKTDAKIDGTVTATVTNVKINGQTPIVKGDKTKETDSYTIPGGGTYKNGKHENITTGSVTGGNSKNVYVNGKLLAVADNEVTTHVSSVKTKIGTQGLSTNVNVGS</sequence>
<dbReference type="AlphaFoldDB" id="A0AAW9NRU7"/>
<organism evidence="1 2">
    <name type="scientific">Metasolibacillus meyeri</name>
    <dbReference type="NCBI Taxonomy" id="1071052"/>
    <lineage>
        <taxon>Bacteria</taxon>
        <taxon>Bacillati</taxon>
        <taxon>Bacillota</taxon>
        <taxon>Bacilli</taxon>
        <taxon>Bacillales</taxon>
        <taxon>Caryophanaceae</taxon>
        <taxon>Metasolibacillus</taxon>
    </lineage>
</organism>
<reference evidence="1 2" key="1">
    <citation type="submission" date="2023-03" db="EMBL/GenBank/DDBJ databases">
        <title>Bacillus Genome Sequencing.</title>
        <authorList>
            <person name="Dunlap C."/>
        </authorList>
    </citation>
    <scope>NUCLEOTIDE SEQUENCE [LARGE SCALE GENOMIC DNA]</scope>
    <source>
        <strain evidence="1 2">B-59205</strain>
    </source>
</reference>
<dbReference type="EMBL" id="JARSFG010000016">
    <property type="protein sequence ID" value="MEC1179196.1"/>
    <property type="molecule type" value="Genomic_DNA"/>
</dbReference>